<dbReference type="Gene3D" id="3.20.20.190">
    <property type="entry name" value="Phosphatidylinositol (PI) phosphodiesterase"/>
    <property type="match status" value="1"/>
</dbReference>
<keyword evidence="3" id="KW-1185">Reference proteome</keyword>
<dbReference type="InterPro" id="IPR030395">
    <property type="entry name" value="GP_PDE_dom"/>
</dbReference>
<sequence>MNPLIYGHRGASAYAPENTISAFRLAQEMGCHGLEFDVQLTKDGIPVVIHDEKMDRTTDKRGQVSTYTWNGIQSADAGSWKGKRWKGEKIPSLEEVLAEFNGMYLNIELKNSEVPYPGLEEKVVSLIDSYCDSKKVIVSSFNHESVRRIKKLAPHIRTGTLYDREPANLFEYLQSLGGDAVHPSYRLVTKEKVEQFHKLGFQINTWTVNRAFSMKRILQMGVDGIITNYPDRLKSLITTNG</sequence>
<proteinExistence type="predicted"/>
<comment type="caution">
    <text evidence="2">The sequence shown here is derived from an EMBL/GenBank/DDBJ whole genome shotgun (WGS) entry which is preliminary data.</text>
</comment>
<dbReference type="InterPro" id="IPR017946">
    <property type="entry name" value="PLC-like_Pdiesterase_TIM-brl"/>
</dbReference>
<feature type="domain" description="GP-PDE" evidence="1">
    <location>
        <begin position="3"/>
        <end position="237"/>
    </location>
</feature>
<reference evidence="3" key="1">
    <citation type="journal article" date="2019" name="Int. J. Syst. Evol. Microbiol.">
        <title>The Global Catalogue of Microorganisms (GCM) 10K type strain sequencing project: providing services to taxonomists for standard genome sequencing and annotation.</title>
        <authorList>
            <consortium name="The Broad Institute Genomics Platform"/>
            <consortium name="The Broad Institute Genome Sequencing Center for Infectious Disease"/>
            <person name="Wu L."/>
            <person name="Ma J."/>
        </authorList>
    </citation>
    <scope>NUCLEOTIDE SEQUENCE [LARGE SCALE GENOMIC DNA]</scope>
    <source>
        <strain evidence="3">WYCCWR 12678</strain>
    </source>
</reference>
<evidence type="ECO:0000259" key="1">
    <source>
        <dbReference type="PROSITE" id="PS51704"/>
    </source>
</evidence>
<dbReference type="PROSITE" id="PS51704">
    <property type="entry name" value="GP_PDE"/>
    <property type="match status" value="1"/>
</dbReference>
<organism evidence="2 3">
    <name type="scientific">Effusibacillus consociatus</name>
    <dbReference type="NCBI Taxonomy" id="1117041"/>
    <lineage>
        <taxon>Bacteria</taxon>
        <taxon>Bacillati</taxon>
        <taxon>Bacillota</taxon>
        <taxon>Bacilli</taxon>
        <taxon>Bacillales</taxon>
        <taxon>Alicyclobacillaceae</taxon>
        <taxon>Effusibacillus</taxon>
    </lineage>
</organism>
<dbReference type="PANTHER" id="PTHR46211">
    <property type="entry name" value="GLYCEROPHOSPHORYL DIESTER PHOSPHODIESTERASE"/>
    <property type="match status" value="1"/>
</dbReference>
<dbReference type="Proteomes" id="UP001596002">
    <property type="component" value="Unassembled WGS sequence"/>
</dbReference>
<evidence type="ECO:0000313" key="3">
    <source>
        <dbReference type="Proteomes" id="UP001596002"/>
    </source>
</evidence>
<dbReference type="RefSeq" id="WP_380023860.1">
    <property type="nucleotide sequence ID" value="NZ_JBHSHC010000013.1"/>
</dbReference>
<accession>A0ABV9PXB4</accession>
<protein>
    <submittedName>
        <fullName evidence="2">Glycerophosphodiester phosphodiesterase</fullName>
    </submittedName>
</protein>
<name>A0ABV9PXB4_9BACL</name>
<dbReference type="CDD" id="cd08563">
    <property type="entry name" value="GDPD_TtGDE_like"/>
    <property type="match status" value="1"/>
</dbReference>
<dbReference type="SUPFAM" id="SSF51695">
    <property type="entry name" value="PLC-like phosphodiesterases"/>
    <property type="match status" value="1"/>
</dbReference>
<evidence type="ECO:0000313" key="2">
    <source>
        <dbReference type="EMBL" id="MFC4766139.1"/>
    </source>
</evidence>
<dbReference type="PANTHER" id="PTHR46211:SF1">
    <property type="entry name" value="GLYCEROPHOSPHODIESTER PHOSPHODIESTERASE, CYTOPLASMIC"/>
    <property type="match status" value="1"/>
</dbReference>
<dbReference type="EMBL" id="JBHSHC010000013">
    <property type="protein sequence ID" value="MFC4766139.1"/>
    <property type="molecule type" value="Genomic_DNA"/>
</dbReference>
<gene>
    <name evidence="2" type="ORF">ACFO8Q_01830</name>
</gene>
<dbReference type="Pfam" id="PF03009">
    <property type="entry name" value="GDPD"/>
    <property type="match status" value="1"/>
</dbReference>